<keyword evidence="3" id="KW-0805">Transcription regulation</keyword>
<accession>A0AAD9S6D7</accession>
<evidence type="ECO:0000256" key="1">
    <source>
        <dbReference type="ARBA" id="ARBA00022723"/>
    </source>
</evidence>
<feature type="domain" description="Zn(2)-C6 fungal-type" evidence="7">
    <location>
        <begin position="13"/>
        <end position="43"/>
    </location>
</feature>
<dbReference type="GO" id="GO:0008270">
    <property type="term" value="F:zinc ion binding"/>
    <property type="evidence" value="ECO:0007669"/>
    <property type="project" value="InterPro"/>
</dbReference>
<keyword evidence="1" id="KW-0479">Metal-binding</keyword>
<keyword evidence="9" id="KW-1185">Reference proteome</keyword>
<dbReference type="InterPro" id="IPR001138">
    <property type="entry name" value="Zn2Cys6_DnaBD"/>
</dbReference>
<keyword evidence="4" id="KW-0804">Transcription</keyword>
<evidence type="ECO:0000256" key="5">
    <source>
        <dbReference type="ARBA" id="ARBA00023242"/>
    </source>
</evidence>
<gene>
    <name evidence="8" type="ORF">N8I77_011211</name>
</gene>
<dbReference type="PANTHER" id="PTHR47660">
    <property type="entry name" value="TRANSCRIPTION FACTOR WITH C2H2 AND ZN(2)-CYS(6) DNA BINDING DOMAIN (EUROFUNG)-RELATED-RELATED"/>
    <property type="match status" value="1"/>
</dbReference>
<evidence type="ECO:0000256" key="4">
    <source>
        <dbReference type="ARBA" id="ARBA00023163"/>
    </source>
</evidence>
<reference evidence="8" key="1">
    <citation type="submission" date="2023-06" db="EMBL/GenBank/DDBJ databases">
        <authorList>
            <person name="Noh H."/>
        </authorList>
    </citation>
    <scope>NUCLEOTIDE SEQUENCE</scope>
    <source>
        <strain evidence="8">DUCC20226</strain>
    </source>
</reference>
<dbReference type="SUPFAM" id="SSF57701">
    <property type="entry name" value="Zn2/Cys6 DNA-binding domain"/>
    <property type="match status" value="1"/>
</dbReference>
<sequence length="454" mass="49883">MKTSRYATSRQKACQHCITSKAKCDRRPERCGRCALRGLNCTYPQERVRTPTAAPGSPQLSPHEATVNPGGSRVSPSGPPPKPQRHNPDVQAPATPATSVLASEGPRASDGTSPGVNSAAGPAMSTPAWPSISVHSNRPHPDSTTTTAHGDLELCCPINADDIASRWLNPYVPIPGQEVKEYPGHIKAFIPKILASYASVAVRGRGFPPFVHPAQLQPLLARPPLSTCLSLVRICEKLLPGSEGAAADVIQREMSILYEQHASMDDGLTLLSAFQAHLLYSMVLFFRLGHLAGQSLRRAMMDLQDIASLCSRRGLVCLAEQQRARPRWESWIIAEAKRRTLYTMYLFDSVLSTQEGLPTFRGNELQGLPAPTGKYLWEAQTQRDWETAYNTHLADWADSGLRIDELWPAPSWLGESSLVERRKRVDQWLDDVDGFGTMIYAVSSSLTALNQESR</sequence>
<name>A0AAD9S6D7_PHOAM</name>
<dbReference type="Gene3D" id="4.10.240.10">
    <property type="entry name" value="Zn(2)-C6 fungal-type DNA-binding domain"/>
    <property type="match status" value="1"/>
</dbReference>
<dbReference type="Proteomes" id="UP001265746">
    <property type="component" value="Unassembled WGS sequence"/>
</dbReference>
<evidence type="ECO:0000313" key="8">
    <source>
        <dbReference type="EMBL" id="KAK2599457.1"/>
    </source>
</evidence>
<protein>
    <recommendedName>
        <fullName evidence="7">Zn(2)-C6 fungal-type domain-containing protein</fullName>
    </recommendedName>
</protein>
<dbReference type="PANTHER" id="PTHR47660:SF3">
    <property type="entry name" value="FINGER DOMAIN PROTEIN, PUTATIVE (AFU_ORTHOLOGUE AFUA_4G03310)-RELATED"/>
    <property type="match status" value="1"/>
</dbReference>
<dbReference type="PROSITE" id="PS50048">
    <property type="entry name" value="ZN2_CY6_FUNGAL_2"/>
    <property type="match status" value="1"/>
</dbReference>
<keyword evidence="2" id="KW-0862">Zinc</keyword>
<dbReference type="CDD" id="cd00067">
    <property type="entry name" value="GAL4"/>
    <property type="match status" value="1"/>
</dbReference>
<dbReference type="EMBL" id="JAUJFL010000007">
    <property type="protein sequence ID" value="KAK2599457.1"/>
    <property type="molecule type" value="Genomic_DNA"/>
</dbReference>
<dbReference type="AlphaFoldDB" id="A0AAD9S6D7"/>
<dbReference type="InterPro" id="IPR036864">
    <property type="entry name" value="Zn2-C6_fun-type_DNA-bd_sf"/>
</dbReference>
<evidence type="ECO:0000259" key="7">
    <source>
        <dbReference type="PROSITE" id="PS50048"/>
    </source>
</evidence>
<feature type="region of interest" description="Disordered" evidence="6">
    <location>
        <begin position="42"/>
        <end position="150"/>
    </location>
</feature>
<evidence type="ECO:0000313" key="9">
    <source>
        <dbReference type="Proteomes" id="UP001265746"/>
    </source>
</evidence>
<dbReference type="SMART" id="SM00066">
    <property type="entry name" value="GAL4"/>
    <property type="match status" value="1"/>
</dbReference>
<evidence type="ECO:0000256" key="2">
    <source>
        <dbReference type="ARBA" id="ARBA00022833"/>
    </source>
</evidence>
<proteinExistence type="predicted"/>
<dbReference type="Pfam" id="PF00172">
    <property type="entry name" value="Zn_clus"/>
    <property type="match status" value="1"/>
</dbReference>
<evidence type="ECO:0000256" key="6">
    <source>
        <dbReference type="SAM" id="MobiDB-lite"/>
    </source>
</evidence>
<comment type="caution">
    <text evidence="8">The sequence shown here is derived from an EMBL/GenBank/DDBJ whole genome shotgun (WGS) entry which is preliminary data.</text>
</comment>
<organism evidence="8 9">
    <name type="scientific">Phomopsis amygdali</name>
    <name type="common">Fusicoccum amygdali</name>
    <dbReference type="NCBI Taxonomy" id="1214568"/>
    <lineage>
        <taxon>Eukaryota</taxon>
        <taxon>Fungi</taxon>
        <taxon>Dikarya</taxon>
        <taxon>Ascomycota</taxon>
        <taxon>Pezizomycotina</taxon>
        <taxon>Sordariomycetes</taxon>
        <taxon>Sordariomycetidae</taxon>
        <taxon>Diaporthales</taxon>
        <taxon>Diaporthaceae</taxon>
        <taxon>Diaporthe</taxon>
    </lineage>
</organism>
<evidence type="ECO:0000256" key="3">
    <source>
        <dbReference type="ARBA" id="ARBA00023015"/>
    </source>
</evidence>
<dbReference type="GO" id="GO:0000981">
    <property type="term" value="F:DNA-binding transcription factor activity, RNA polymerase II-specific"/>
    <property type="evidence" value="ECO:0007669"/>
    <property type="project" value="InterPro"/>
</dbReference>
<keyword evidence="5" id="KW-0539">Nucleus</keyword>